<dbReference type="FunFam" id="2.70.70.10:FF:000006">
    <property type="entry name" value="M23 family peptidase"/>
    <property type="match status" value="1"/>
</dbReference>
<dbReference type="Gene3D" id="2.70.70.10">
    <property type="entry name" value="Glucose Permease (Domain IIA)"/>
    <property type="match status" value="1"/>
</dbReference>
<gene>
    <name evidence="4" type="ORF">HMI46_19885</name>
</gene>
<dbReference type="InterPro" id="IPR016047">
    <property type="entry name" value="M23ase_b-sheet_dom"/>
</dbReference>
<dbReference type="CDD" id="cd12797">
    <property type="entry name" value="M23_peptidase"/>
    <property type="match status" value="1"/>
</dbReference>
<accession>A0AAP7A4J4</accession>
<name>A0AAP7A4J4_PAEAL</name>
<dbReference type="PANTHER" id="PTHR21666">
    <property type="entry name" value="PEPTIDASE-RELATED"/>
    <property type="match status" value="1"/>
</dbReference>
<dbReference type="GO" id="GO:0004222">
    <property type="term" value="F:metalloendopeptidase activity"/>
    <property type="evidence" value="ECO:0007669"/>
    <property type="project" value="TreeGrafter"/>
</dbReference>
<keyword evidence="2" id="KW-0472">Membrane</keyword>
<feature type="compositionally biased region" description="Polar residues" evidence="1">
    <location>
        <begin position="114"/>
        <end position="145"/>
    </location>
</feature>
<dbReference type="RefSeq" id="WP_171418353.1">
    <property type="nucleotide sequence ID" value="NZ_JABFOR010000030.1"/>
</dbReference>
<evidence type="ECO:0000256" key="2">
    <source>
        <dbReference type="SAM" id="Phobius"/>
    </source>
</evidence>
<dbReference type="InterPro" id="IPR011055">
    <property type="entry name" value="Dup_hybrid_motif"/>
</dbReference>
<dbReference type="Pfam" id="PF01551">
    <property type="entry name" value="Peptidase_M23"/>
    <property type="match status" value="1"/>
</dbReference>
<evidence type="ECO:0000256" key="1">
    <source>
        <dbReference type="SAM" id="MobiDB-lite"/>
    </source>
</evidence>
<keyword evidence="2" id="KW-1133">Transmembrane helix</keyword>
<dbReference type="AlphaFoldDB" id="A0AAP7A4J4"/>
<dbReference type="InterPro" id="IPR050570">
    <property type="entry name" value="Cell_wall_metabolism_enzyme"/>
</dbReference>
<keyword evidence="2" id="KW-0812">Transmembrane</keyword>
<evidence type="ECO:0000313" key="5">
    <source>
        <dbReference type="Proteomes" id="UP000552038"/>
    </source>
</evidence>
<feature type="transmembrane region" description="Helical" evidence="2">
    <location>
        <begin position="21"/>
        <end position="51"/>
    </location>
</feature>
<sequence length="355" mass="39201">MAQANDRRWTWMLMRGPNRPVIQYSVPTVVVRLVMFIVIGGVGALLLSLVIQRFAMHDIVVRHAQLEQELQKKDQLLADMDKQLSIITASSNDMKQRMDKISQWEQQLQSYLQIPTGTGRQKNNNSISKTSHSTTNSAASKQETASLPPLPLGGEYIMLPATKLSPLLSPATESKGIIPPASPLAAWVSMSKQLQDMNKKRQEWEQSMPQLFKNANAFQQQLNATPTLWPTESTRITSLFGERSDPFQRSEAFHAGLDIGGDTGDPVYATAEGVVLASDRDELKGNYIIISHGNGLTTRYLHLSERIAASGDKVKKGTKVGKVGTTGRSTGPHLHFEIRKDGEPIDPTTYVGTPE</sequence>
<dbReference type="EMBL" id="JABFOR010000030">
    <property type="protein sequence ID" value="NOJ72808.1"/>
    <property type="molecule type" value="Genomic_DNA"/>
</dbReference>
<comment type="caution">
    <text evidence="4">The sequence shown here is derived from an EMBL/GenBank/DDBJ whole genome shotgun (WGS) entry which is preliminary data.</text>
</comment>
<organism evidence="4 5">
    <name type="scientific">Paenibacillus alvei</name>
    <name type="common">Bacillus alvei</name>
    <dbReference type="NCBI Taxonomy" id="44250"/>
    <lineage>
        <taxon>Bacteria</taxon>
        <taxon>Bacillati</taxon>
        <taxon>Bacillota</taxon>
        <taxon>Bacilli</taxon>
        <taxon>Bacillales</taxon>
        <taxon>Paenibacillaceae</taxon>
        <taxon>Paenibacillus</taxon>
    </lineage>
</organism>
<feature type="domain" description="M23ase beta-sheet core" evidence="3">
    <location>
        <begin position="253"/>
        <end position="347"/>
    </location>
</feature>
<protein>
    <submittedName>
        <fullName evidence="4">Peptidoglycan DD-metalloendopeptidase family protein</fullName>
    </submittedName>
</protein>
<proteinExistence type="predicted"/>
<reference evidence="4 5" key="1">
    <citation type="submission" date="2020-05" db="EMBL/GenBank/DDBJ databases">
        <title>Whole genome sequencing and identification of novel metabolites from Paenibacillus alvei strain JR949.</title>
        <authorList>
            <person name="Rajendhran J."/>
            <person name="Sree Pranav P."/>
            <person name="Mahalakshmi B."/>
            <person name="Karthikeyan R."/>
        </authorList>
    </citation>
    <scope>NUCLEOTIDE SEQUENCE [LARGE SCALE GENOMIC DNA]</scope>
    <source>
        <strain evidence="4 5">JR949</strain>
    </source>
</reference>
<evidence type="ECO:0000259" key="3">
    <source>
        <dbReference type="Pfam" id="PF01551"/>
    </source>
</evidence>
<dbReference type="PANTHER" id="PTHR21666:SF270">
    <property type="entry name" value="MUREIN HYDROLASE ACTIVATOR ENVC"/>
    <property type="match status" value="1"/>
</dbReference>
<evidence type="ECO:0000313" key="4">
    <source>
        <dbReference type="EMBL" id="NOJ72808.1"/>
    </source>
</evidence>
<dbReference type="Proteomes" id="UP000552038">
    <property type="component" value="Unassembled WGS sequence"/>
</dbReference>
<dbReference type="SUPFAM" id="SSF51261">
    <property type="entry name" value="Duplicated hybrid motif"/>
    <property type="match status" value="1"/>
</dbReference>
<feature type="region of interest" description="Disordered" evidence="1">
    <location>
        <begin position="114"/>
        <end position="150"/>
    </location>
</feature>